<keyword evidence="3" id="KW-1185">Reference proteome</keyword>
<organism evidence="2 3">
    <name type="scientific">Allorhodopirellula heiligendammensis</name>
    <dbReference type="NCBI Taxonomy" id="2714739"/>
    <lineage>
        <taxon>Bacteria</taxon>
        <taxon>Pseudomonadati</taxon>
        <taxon>Planctomycetota</taxon>
        <taxon>Planctomycetia</taxon>
        <taxon>Pirellulales</taxon>
        <taxon>Pirellulaceae</taxon>
        <taxon>Allorhodopirellula</taxon>
    </lineage>
</organism>
<evidence type="ECO:0000313" key="2">
    <source>
        <dbReference type="EMBL" id="TWU16705.1"/>
    </source>
</evidence>
<accession>A0A5C6BXK3</accession>
<reference evidence="2 3" key="1">
    <citation type="journal article" date="2020" name="Antonie Van Leeuwenhoek">
        <title>Rhodopirellula heiligendammensis sp. nov., Rhodopirellula pilleata sp. nov., and Rhodopirellula solitaria sp. nov. isolated from natural or artificial marine surfaces in Northern Germany and California, USA, and emended description of the genus Rhodopirellula.</title>
        <authorList>
            <person name="Kallscheuer N."/>
            <person name="Wiegand S."/>
            <person name="Jogler M."/>
            <person name="Boedeker C."/>
            <person name="Peeters S.H."/>
            <person name="Rast P."/>
            <person name="Heuer A."/>
            <person name="Jetten M.S.M."/>
            <person name="Rohde M."/>
            <person name="Jogler C."/>
        </authorList>
    </citation>
    <scope>NUCLEOTIDE SEQUENCE [LARGE SCALE GENOMIC DNA]</scope>
    <source>
        <strain evidence="2 3">Poly21</strain>
    </source>
</reference>
<dbReference type="OrthoDB" id="9822045at2"/>
<name>A0A5C6BXK3_9BACT</name>
<keyword evidence="1" id="KW-0732">Signal</keyword>
<proteinExistence type="predicted"/>
<evidence type="ECO:0000256" key="1">
    <source>
        <dbReference type="SAM" id="SignalP"/>
    </source>
</evidence>
<dbReference type="RefSeq" id="WP_146408298.1">
    <property type="nucleotide sequence ID" value="NZ_SJPU01000002.1"/>
</dbReference>
<comment type="caution">
    <text evidence="2">The sequence shown here is derived from an EMBL/GenBank/DDBJ whole genome shotgun (WGS) entry which is preliminary data.</text>
</comment>
<dbReference type="AlphaFoldDB" id="A0A5C6BXK3"/>
<feature type="chain" id="PRO_5022767214" description="PEP-CTERM protein-sorting domain-containing protein" evidence="1">
    <location>
        <begin position="25"/>
        <end position="308"/>
    </location>
</feature>
<feature type="signal peptide" evidence="1">
    <location>
        <begin position="1"/>
        <end position="24"/>
    </location>
</feature>
<dbReference type="Proteomes" id="UP000319908">
    <property type="component" value="Unassembled WGS sequence"/>
</dbReference>
<protein>
    <recommendedName>
        <fullName evidence="4">PEP-CTERM protein-sorting domain-containing protein</fullName>
    </recommendedName>
</protein>
<dbReference type="EMBL" id="SJPU01000002">
    <property type="protein sequence ID" value="TWU16705.1"/>
    <property type="molecule type" value="Genomic_DNA"/>
</dbReference>
<sequence>MYMRLIATLSLVTCFSFLSHTASAGTLLVGFHKFGDFARGKSVTRNPADEGVFAASSTITYNGGSTSTGGSTDNYYGADSASKFGFKTNQTPFDLVTDVSNGPYLYEASGGNARQNASYAANAPTPANTTSTGAVSTADGRIRNLNGTDIYLTNSSDTPYLIDRLLFDSFLGDVSNNSQKAAFTKFPVSIFRNDGSLPSFNVKVSQGFAGDNMQTGEAVNQPLSNPMLINNRVDYGVGTDYMDYVVELGGFILNPGESFSIGFNVVGNGVARGDNFAIIGRAVPEPRTAFVFAVMLGLGVVGRQRKKR</sequence>
<gene>
    <name evidence="2" type="ORF">Poly21_39110</name>
</gene>
<evidence type="ECO:0000313" key="3">
    <source>
        <dbReference type="Proteomes" id="UP000319908"/>
    </source>
</evidence>
<evidence type="ECO:0008006" key="4">
    <source>
        <dbReference type="Google" id="ProtNLM"/>
    </source>
</evidence>